<reference evidence="1" key="1">
    <citation type="submission" date="2020-05" db="EMBL/GenBank/DDBJ databases">
        <title>Large-scale comparative analyses of tick genomes elucidate their genetic diversity and vector capacities.</title>
        <authorList>
            <person name="Jia N."/>
            <person name="Wang J."/>
            <person name="Shi W."/>
            <person name="Du L."/>
            <person name="Sun Y."/>
            <person name="Zhan W."/>
            <person name="Jiang J."/>
            <person name="Wang Q."/>
            <person name="Zhang B."/>
            <person name="Ji P."/>
            <person name="Sakyi L.B."/>
            <person name="Cui X."/>
            <person name="Yuan T."/>
            <person name="Jiang B."/>
            <person name="Yang W."/>
            <person name="Lam T.T.-Y."/>
            <person name="Chang Q."/>
            <person name="Ding S."/>
            <person name="Wang X."/>
            <person name="Zhu J."/>
            <person name="Ruan X."/>
            <person name="Zhao L."/>
            <person name="Wei J."/>
            <person name="Que T."/>
            <person name="Du C."/>
            <person name="Cheng J."/>
            <person name="Dai P."/>
            <person name="Han X."/>
            <person name="Huang E."/>
            <person name="Gao Y."/>
            <person name="Liu J."/>
            <person name="Shao H."/>
            <person name="Ye R."/>
            <person name="Li L."/>
            <person name="Wei W."/>
            <person name="Wang X."/>
            <person name="Wang C."/>
            <person name="Yang T."/>
            <person name="Huo Q."/>
            <person name="Li W."/>
            <person name="Guo W."/>
            <person name="Chen H."/>
            <person name="Zhou L."/>
            <person name="Ni X."/>
            <person name="Tian J."/>
            <person name="Zhou Y."/>
            <person name="Sheng Y."/>
            <person name="Liu T."/>
            <person name="Pan Y."/>
            <person name="Xia L."/>
            <person name="Li J."/>
            <person name="Zhao F."/>
            <person name="Cao W."/>
        </authorList>
    </citation>
    <scope>NUCLEOTIDE SEQUENCE</scope>
    <source>
        <strain evidence="1">Hyas-2018</strain>
    </source>
</reference>
<evidence type="ECO:0000313" key="2">
    <source>
        <dbReference type="Proteomes" id="UP000821845"/>
    </source>
</evidence>
<comment type="caution">
    <text evidence="1">The sequence shown here is derived from an EMBL/GenBank/DDBJ whole genome shotgun (WGS) entry which is preliminary data.</text>
</comment>
<dbReference type="EMBL" id="CM023485">
    <property type="protein sequence ID" value="KAH6931266.1"/>
    <property type="molecule type" value="Genomic_DNA"/>
</dbReference>
<dbReference type="Proteomes" id="UP000821845">
    <property type="component" value="Chromosome 5"/>
</dbReference>
<gene>
    <name evidence="1" type="ORF">HPB50_023262</name>
</gene>
<accession>A0ACB7SBE4</accession>
<sequence>MGGENEEGRLSTLWCRQSEFGRSKRDTTVFLNRTPETGKPGERQHTKRAAVECRSDLICLEKGGGEKMKSFRIPGVLRPCSSDVSGAASPRNSSISVRDLVSCADGGGEEVRKEKKKKSLSLTFP</sequence>
<protein>
    <submittedName>
        <fullName evidence="1">Uncharacterized protein</fullName>
    </submittedName>
</protein>
<name>A0ACB7SBE4_HYAAI</name>
<evidence type="ECO:0000313" key="1">
    <source>
        <dbReference type="EMBL" id="KAH6931266.1"/>
    </source>
</evidence>
<keyword evidence="2" id="KW-1185">Reference proteome</keyword>
<proteinExistence type="predicted"/>
<organism evidence="1 2">
    <name type="scientific">Hyalomma asiaticum</name>
    <name type="common">Tick</name>
    <dbReference type="NCBI Taxonomy" id="266040"/>
    <lineage>
        <taxon>Eukaryota</taxon>
        <taxon>Metazoa</taxon>
        <taxon>Ecdysozoa</taxon>
        <taxon>Arthropoda</taxon>
        <taxon>Chelicerata</taxon>
        <taxon>Arachnida</taxon>
        <taxon>Acari</taxon>
        <taxon>Parasitiformes</taxon>
        <taxon>Ixodida</taxon>
        <taxon>Ixodoidea</taxon>
        <taxon>Ixodidae</taxon>
        <taxon>Hyalomminae</taxon>
        <taxon>Hyalomma</taxon>
    </lineage>
</organism>